<sequence>MLVITADVSHPAQLRAQKHSPIIKQQQILIELYLYQVFVAIMKIFVNLSLAFNLI</sequence>
<dbReference type="AlphaFoldDB" id="A0A8S1MAC9"/>
<feature type="transmembrane region" description="Helical" evidence="1">
    <location>
        <begin position="32"/>
        <end position="52"/>
    </location>
</feature>
<name>A0A8S1MAC9_9CILI</name>
<evidence type="ECO:0000313" key="3">
    <source>
        <dbReference type="Proteomes" id="UP000692954"/>
    </source>
</evidence>
<protein>
    <submittedName>
        <fullName evidence="2">Uncharacterized protein</fullName>
    </submittedName>
</protein>
<organism evidence="2 3">
    <name type="scientific">Paramecium sonneborni</name>
    <dbReference type="NCBI Taxonomy" id="65129"/>
    <lineage>
        <taxon>Eukaryota</taxon>
        <taxon>Sar</taxon>
        <taxon>Alveolata</taxon>
        <taxon>Ciliophora</taxon>
        <taxon>Intramacronucleata</taxon>
        <taxon>Oligohymenophorea</taxon>
        <taxon>Peniculida</taxon>
        <taxon>Parameciidae</taxon>
        <taxon>Paramecium</taxon>
    </lineage>
</organism>
<keyword evidence="1" id="KW-1133">Transmembrane helix</keyword>
<reference evidence="2" key="1">
    <citation type="submission" date="2021-01" db="EMBL/GenBank/DDBJ databases">
        <authorList>
            <consortium name="Genoscope - CEA"/>
            <person name="William W."/>
        </authorList>
    </citation>
    <scope>NUCLEOTIDE SEQUENCE</scope>
</reference>
<proteinExistence type="predicted"/>
<accession>A0A8S1MAC9</accession>
<keyword evidence="1" id="KW-0472">Membrane</keyword>
<comment type="caution">
    <text evidence="2">The sequence shown here is derived from an EMBL/GenBank/DDBJ whole genome shotgun (WGS) entry which is preliminary data.</text>
</comment>
<dbReference type="EMBL" id="CAJJDN010000033">
    <property type="protein sequence ID" value="CAD8075021.1"/>
    <property type="molecule type" value="Genomic_DNA"/>
</dbReference>
<gene>
    <name evidence="2" type="ORF">PSON_ATCC_30995.1.T0330006</name>
</gene>
<keyword evidence="1" id="KW-0812">Transmembrane</keyword>
<evidence type="ECO:0000313" key="2">
    <source>
        <dbReference type="EMBL" id="CAD8075021.1"/>
    </source>
</evidence>
<keyword evidence="3" id="KW-1185">Reference proteome</keyword>
<dbReference type="Proteomes" id="UP000692954">
    <property type="component" value="Unassembled WGS sequence"/>
</dbReference>
<evidence type="ECO:0000256" key="1">
    <source>
        <dbReference type="SAM" id="Phobius"/>
    </source>
</evidence>